<dbReference type="EMBL" id="CAJNOJ010000179">
    <property type="protein sequence ID" value="CAF1249649.1"/>
    <property type="molecule type" value="Genomic_DNA"/>
</dbReference>
<dbReference type="SUPFAM" id="SSF49562">
    <property type="entry name" value="C2 domain (Calcium/lipid-binding domain, CaLB)"/>
    <property type="match status" value="1"/>
</dbReference>
<proteinExistence type="predicted"/>
<evidence type="ECO:0000313" key="1">
    <source>
        <dbReference type="EMBL" id="CAF1249649.1"/>
    </source>
</evidence>
<dbReference type="InterPro" id="IPR035892">
    <property type="entry name" value="C2_domain_sf"/>
</dbReference>
<name>A0A814ZYK4_ADIRI</name>
<evidence type="ECO:0000313" key="2">
    <source>
        <dbReference type="Proteomes" id="UP000663852"/>
    </source>
</evidence>
<dbReference type="AlphaFoldDB" id="A0A814ZYK4"/>
<accession>A0A814ZYK4</accession>
<comment type="caution">
    <text evidence="1">The sequence shown here is derived from an EMBL/GenBank/DDBJ whole genome shotgun (WGS) entry which is preliminary data.</text>
</comment>
<gene>
    <name evidence="1" type="ORF">EDS130_LOCUS27902</name>
</gene>
<organism evidence="1 2">
    <name type="scientific">Adineta ricciae</name>
    <name type="common">Rotifer</name>
    <dbReference type="NCBI Taxonomy" id="249248"/>
    <lineage>
        <taxon>Eukaryota</taxon>
        <taxon>Metazoa</taxon>
        <taxon>Spiralia</taxon>
        <taxon>Gnathifera</taxon>
        <taxon>Rotifera</taxon>
        <taxon>Eurotatoria</taxon>
        <taxon>Bdelloidea</taxon>
        <taxon>Adinetida</taxon>
        <taxon>Adinetidae</taxon>
        <taxon>Adineta</taxon>
    </lineage>
</organism>
<dbReference type="Gene3D" id="2.60.40.150">
    <property type="entry name" value="C2 domain"/>
    <property type="match status" value="1"/>
</dbReference>
<sequence length="233" mass="26620">MSGQDVGKYQWISIEMNRISLENIETIPRGTPSETIDFHANQQLFSNEHQPTGKTVREGSDILRLQDEDFRARINDISTGRTHVNNDDQSQVSVAEYDPVVHPDDKHGRVYLSIRFNQESSQLIVQILDAQGLIRPEQAYAPEMSMNFSLIGNGQKEKHSRVFVENAAVLWKEPMVFSDTHDKLLGQTLHILATNDTDPSAPRDREAFIRLRNLSRNGDEIKQWYNLKFVASS</sequence>
<dbReference type="Proteomes" id="UP000663852">
    <property type="component" value="Unassembled WGS sequence"/>
</dbReference>
<reference evidence="1" key="1">
    <citation type="submission" date="2021-02" db="EMBL/GenBank/DDBJ databases">
        <authorList>
            <person name="Nowell W R."/>
        </authorList>
    </citation>
    <scope>NUCLEOTIDE SEQUENCE</scope>
</reference>
<protein>
    <submittedName>
        <fullName evidence="1">Uncharacterized protein</fullName>
    </submittedName>
</protein>